<evidence type="ECO:0000256" key="2">
    <source>
        <dbReference type="ARBA" id="ARBA00022692"/>
    </source>
</evidence>
<evidence type="ECO:0000256" key="1">
    <source>
        <dbReference type="ARBA" id="ARBA00004167"/>
    </source>
</evidence>
<dbReference type="EMBL" id="JAULJE010000005">
    <property type="protein sequence ID" value="KAK1342802.1"/>
    <property type="molecule type" value="Genomic_DNA"/>
</dbReference>
<dbReference type="PANTHER" id="PTHR10424">
    <property type="entry name" value="VIRAL ENVELOPE PROTEIN"/>
    <property type="match status" value="1"/>
</dbReference>
<proteinExistence type="predicted"/>
<evidence type="ECO:0000256" key="6">
    <source>
        <dbReference type="ARBA" id="ARBA00023157"/>
    </source>
</evidence>
<evidence type="ECO:0000256" key="7">
    <source>
        <dbReference type="SAM" id="Phobius"/>
    </source>
</evidence>
<evidence type="ECO:0000256" key="4">
    <source>
        <dbReference type="ARBA" id="ARBA00022989"/>
    </source>
</evidence>
<dbReference type="PANTHER" id="PTHR10424:SF75">
    <property type="entry name" value="ENDOGENOUS RETROVIRUS GROUP S71 MEMBER 1 ENV POLYPROTEIN"/>
    <property type="match status" value="1"/>
</dbReference>
<dbReference type="Proteomes" id="UP001177744">
    <property type="component" value="Unassembled WGS sequence"/>
</dbReference>
<name>A0AA40I4D1_CNENI</name>
<feature type="transmembrane region" description="Helical" evidence="7">
    <location>
        <begin position="251"/>
        <end position="273"/>
    </location>
</feature>
<protein>
    <submittedName>
        <fullName evidence="8">Uncharacterized protein</fullName>
    </submittedName>
</protein>
<sequence length="315" mass="34239">MPLAIPANITDVQPKGNCSVGLPFRIQPIGFNTSLCLQSHPQNDNYDLDVGFTTFTNCSSIVNYTSSLCPAPGQVFVCGGNMAFTALPTNWTGLCVQAIVLPDIDIIPGNEPIPLPSLDYIAGRSKRAIQLIPLLVGLGVSGAMASGTAGLGVAIHSYTKLSNQLIDDVQALSELIVVPLEVVLQNRRGLDLLTAEQGGICLAIQERCCFYANKSGIVQDKIKKLQEDLVKRRKELFENPLWSGLNGFLPYLLPLLGPLLGLLILLSLGPFLFNKLMAFLKQQIEAIQMKPIQVHYHKLEMADRDGYMGTYSDAV</sequence>
<evidence type="ECO:0000256" key="5">
    <source>
        <dbReference type="ARBA" id="ARBA00023136"/>
    </source>
</evidence>
<dbReference type="SUPFAM" id="SSF58069">
    <property type="entry name" value="Virus ectodomain"/>
    <property type="match status" value="1"/>
</dbReference>
<keyword evidence="3" id="KW-0732">Signal</keyword>
<dbReference type="AlphaFoldDB" id="A0AA40I4D1"/>
<evidence type="ECO:0000313" key="9">
    <source>
        <dbReference type="Proteomes" id="UP001177744"/>
    </source>
</evidence>
<keyword evidence="9" id="KW-1185">Reference proteome</keyword>
<keyword evidence="4 7" id="KW-1133">Transmembrane helix</keyword>
<dbReference type="CDD" id="cd09851">
    <property type="entry name" value="HTLV-1-like_HR1-HR2"/>
    <property type="match status" value="1"/>
</dbReference>
<comment type="caution">
    <text evidence="8">The sequence shown here is derived from an EMBL/GenBank/DDBJ whole genome shotgun (WGS) entry which is preliminary data.</text>
</comment>
<keyword evidence="2 7" id="KW-0812">Transmembrane</keyword>
<gene>
    <name evidence="8" type="ORF">QTO34_015569</name>
</gene>
<dbReference type="InterPro" id="IPR018154">
    <property type="entry name" value="TLV/ENV_coat_polyprotein"/>
</dbReference>
<dbReference type="Pfam" id="PF00429">
    <property type="entry name" value="TLV_coat"/>
    <property type="match status" value="1"/>
</dbReference>
<feature type="transmembrane region" description="Helical" evidence="7">
    <location>
        <begin position="131"/>
        <end position="155"/>
    </location>
</feature>
<evidence type="ECO:0000256" key="3">
    <source>
        <dbReference type="ARBA" id="ARBA00022729"/>
    </source>
</evidence>
<organism evidence="8 9">
    <name type="scientific">Cnephaeus nilssonii</name>
    <name type="common">Northern bat</name>
    <name type="synonym">Eptesicus nilssonii</name>
    <dbReference type="NCBI Taxonomy" id="3371016"/>
    <lineage>
        <taxon>Eukaryota</taxon>
        <taxon>Metazoa</taxon>
        <taxon>Chordata</taxon>
        <taxon>Craniata</taxon>
        <taxon>Vertebrata</taxon>
        <taxon>Euteleostomi</taxon>
        <taxon>Mammalia</taxon>
        <taxon>Eutheria</taxon>
        <taxon>Laurasiatheria</taxon>
        <taxon>Chiroptera</taxon>
        <taxon>Yangochiroptera</taxon>
        <taxon>Vespertilionidae</taxon>
        <taxon>Cnephaeus</taxon>
    </lineage>
</organism>
<dbReference type="GO" id="GO:0016020">
    <property type="term" value="C:membrane"/>
    <property type="evidence" value="ECO:0007669"/>
    <property type="project" value="UniProtKB-SubCell"/>
</dbReference>
<accession>A0AA40I4D1</accession>
<comment type="subcellular location">
    <subcellularLocation>
        <location evidence="1">Membrane</location>
        <topology evidence="1">Single-pass membrane protein</topology>
    </subcellularLocation>
</comment>
<keyword evidence="5 7" id="KW-0472">Membrane</keyword>
<evidence type="ECO:0000313" key="8">
    <source>
        <dbReference type="EMBL" id="KAK1342802.1"/>
    </source>
</evidence>
<keyword evidence="6" id="KW-1015">Disulfide bond</keyword>
<reference evidence="8" key="1">
    <citation type="submission" date="2023-06" db="EMBL/GenBank/DDBJ databases">
        <title>Reference genome for the Northern bat (Eptesicus nilssonii), a most northern bat species.</title>
        <authorList>
            <person name="Laine V.N."/>
            <person name="Pulliainen A.T."/>
            <person name="Lilley T.M."/>
        </authorList>
    </citation>
    <scope>NUCLEOTIDE SEQUENCE</scope>
    <source>
        <strain evidence="8">BLF_Eptnil</strain>
        <tissue evidence="8">Kidney</tissue>
    </source>
</reference>
<dbReference type="Gene3D" id="1.10.287.210">
    <property type="match status" value="1"/>
</dbReference>